<dbReference type="InterPro" id="IPR036591">
    <property type="entry name" value="YggU-like_sf"/>
</dbReference>
<protein>
    <recommendedName>
        <fullName evidence="2">UPF0235 protein COO09_04255</fullName>
    </recommendedName>
</protein>
<accession>A0A2A4G0K0</accession>
<dbReference type="SMART" id="SM01152">
    <property type="entry name" value="DUF167"/>
    <property type="match status" value="1"/>
</dbReference>
<organism evidence="3 4">
    <name type="scientific">Rhizorhabdus dicambivorans</name>
    <dbReference type="NCBI Taxonomy" id="1850238"/>
    <lineage>
        <taxon>Bacteria</taxon>
        <taxon>Pseudomonadati</taxon>
        <taxon>Pseudomonadota</taxon>
        <taxon>Alphaproteobacteria</taxon>
        <taxon>Sphingomonadales</taxon>
        <taxon>Sphingomonadaceae</taxon>
        <taxon>Rhizorhabdus</taxon>
    </lineage>
</organism>
<sequence>MSAWAEAPGGLHLAVRATPKAGRDSIEGIVTADDGRERLAIRLAAAPSDGAANEALVRLVARALGVAKRDVTLASGATARLKRLHIAGDPAKLAAALQSIIREQQ</sequence>
<dbReference type="HAMAP" id="MF_00634">
    <property type="entry name" value="UPF0235"/>
    <property type="match status" value="1"/>
</dbReference>
<name>A0A2A4G0K0_9SPHN</name>
<evidence type="ECO:0000256" key="1">
    <source>
        <dbReference type="ARBA" id="ARBA00010364"/>
    </source>
</evidence>
<dbReference type="GO" id="GO:0005737">
    <property type="term" value="C:cytoplasm"/>
    <property type="evidence" value="ECO:0007669"/>
    <property type="project" value="TreeGrafter"/>
</dbReference>
<dbReference type="EMBL" id="NWUF01000003">
    <property type="protein sequence ID" value="PCE43525.1"/>
    <property type="molecule type" value="Genomic_DNA"/>
</dbReference>
<proteinExistence type="inferred from homology"/>
<evidence type="ECO:0000313" key="3">
    <source>
        <dbReference type="EMBL" id="PCE43525.1"/>
    </source>
</evidence>
<dbReference type="NCBIfam" id="TIGR00251">
    <property type="entry name" value="DUF167 family protein"/>
    <property type="match status" value="1"/>
</dbReference>
<evidence type="ECO:0000256" key="2">
    <source>
        <dbReference type="HAMAP-Rule" id="MF_00634"/>
    </source>
</evidence>
<gene>
    <name evidence="3" type="ORF">COO09_04255</name>
</gene>
<dbReference type="Pfam" id="PF02594">
    <property type="entry name" value="DUF167"/>
    <property type="match status" value="1"/>
</dbReference>
<evidence type="ECO:0000313" key="4">
    <source>
        <dbReference type="Proteomes" id="UP000218934"/>
    </source>
</evidence>
<dbReference type="PANTHER" id="PTHR13420:SF7">
    <property type="entry name" value="UPF0235 PROTEIN C15ORF40"/>
    <property type="match status" value="1"/>
</dbReference>
<dbReference type="Gene3D" id="3.30.1200.10">
    <property type="entry name" value="YggU-like"/>
    <property type="match status" value="1"/>
</dbReference>
<comment type="caution">
    <text evidence="3">The sequence shown here is derived from an EMBL/GenBank/DDBJ whole genome shotgun (WGS) entry which is preliminary data.</text>
</comment>
<dbReference type="Proteomes" id="UP000218934">
    <property type="component" value="Unassembled WGS sequence"/>
</dbReference>
<reference evidence="3 4" key="1">
    <citation type="submission" date="2017-09" db="EMBL/GenBank/DDBJ databases">
        <title>The Catabolism of 3,6-Dichlorosalicylic acid is Initiated by the Cytochrome P450 Monooxygenase DsmABC in Rhizorhabdus dicambivorans Ndbn-20.</title>
        <authorList>
            <person name="Na L."/>
        </authorList>
    </citation>
    <scope>NUCLEOTIDE SEQUENCE [LARGE SCALE GENOMIC DNA]</scope>
    <source>
        <strain evidence="3 4">Ndbn-20m</strain>
    </source>
</reference>
<dbReference type="PANTHER" id="PTHR13420">
    <property type="entry name" value="UPF0235 PROTEIN C15ORF40"/>
    <property type="match status" value="1"/>
</dbReference>
<keyword evidence="4" id="KW-1185">Reference proteome</keyword>
<comment type="similarity">
    <text evidence="1 2">Belongs to the UPF0235 family.</text>
</comment>
<dbReference type="AlphaFoldDB" id="A0A2A4G0K0"/>
<dbReference type="KEGG" id="rdi:CMV14_01935"/>
<dbReference type="InterPro" id="IPR003746">
    <property type="entry name" value="DUF167"/>
</dbReference>
<dbReference type="SUPFAM" id="SSF69786">
    <property type="entry name" value="YggU-like"/>
    <property type="match status" value="1"/>
</dbReference>
<dbReference type="OrthoDB" id="9801972at2"/>